<reference evidence="8" key="1">
    <citation type="submission" date="2016-10" db="EMBL/GenBank/DDBJ databases">
        <authorList>
            <person name="de Groot N.N."/>
        </authorList>
    </citation>
    <scope>NUCLEOTIDE SEQUENCE</scope>
</reference>
<dbReference type="InterPro" id="IPR004680">
    <property type="entry name" value="Cit_transptr-like_dom"/>
</dbReference>
<dbReference type="NCBIfam" id="TIGR00785">
    <property type="entry name" value="dass"/>
    <property type="match status" value="1"/>
</dbReference>
<keyword evidence="5 6" id="KW-0472">Membrane</keyword>
<evidence type="ECO:0000256" key="6">
    <source>
        <dbReference type="SAM" id="Phobius"/>
    </source>
</evidence>
<name>A0A1W1C5M2_9ZZZZ</name>
<keyword evidence="4 6" id="KW-1133">Transmembrane helix</keyword>
<evidence type="ECO:0000259" key="7">
    <source>
        <dbReference type="Pfam" id="PF03600"/>
    </source>
</evidence>
<gene>
    <name evidence="8" type="ORF">MNB_SV-14-1169</name>
</gene>
<sequence>MNKLKSFIEAYRLIIIALIIGLGFYFLADMSFSEQQARLIGVIAFLVALWTNNGLHMGVVSLLPIILFPLLGLLESKAVVSNYSKTTIFLFIGGFLLAIATEKSELHKRLATKLLSIFPNTPRGVLYSLMLTAGLLSSILSDTTTALLIIPIAAFLTENVDYKFRLLLGVAYASLIGGIITPVGTPPNLILMDFIETNGLEMIPFATWTVMMLPLAIIMMVVAGEILLFGLKKENFVLVKIDMSKKPLSVDQKKLVLILSSLALILAANPILKYLFDIHINEKLTLLAFGLFLFLPKVDLLEWKEDFAKIPFAIVFLFGAGFSIAMAFQHTGLAEEIAKMLISLNSYVSPITIMLILGVGVVFATELTSNTALTSIMIPIIYPFALDSGLDPMLFMLIVAISASYAFMLPIATPPNAIAMSTGHVKTTQMIQRGIFLNIAGILITFAVALNYWKIFL</sequence>
<dbReference type="CDD" id="cd01115">
    <property type="entry name" value="SLC13_permease"/>
    <property type="match status" value="1"/>
</dbReference>
<dbReference type="GO" id="GO:0005886">
    <property type="term" value="C:plasma membrane"/>
    <property type="evidence" value="ECO:0007669"/>
    <property type="project" value="TreeGrafter"/>
</dbReference>
<feature type="transmembrane region" description="Helical" evidence="6">
    <location>
        <begin position="83"/>
        <end position="100"/>
    </location>
</feature>
<feature type="transmembrane region" description="Helical" evidence="6">
    <location>
        <begin position="12"/>
        <end position="28"/>
    </location>
</feature>
<dbReference type="InterPro" id="IPR001898">
    <property type="entry name" value="SLC13A/DASS"/>
</dbReference>
<feature type="transmembrane region" description="Helical" evidence="6">
    <location>
        <begin position="307"/>
        <end position="328"/>
    </location>
</feature>
<dbReference type="GO" id="GO:1905039">
    <property type="term" value="P:carboxylic acid transmembrane transport"/>
    <property type="evidence" value="ECO:0007669"/>
    <property type="project" value="UniProtKB-ARBA"/>
</dbReference>
<feature type="transmembrane region" description="Helical" evidence="6">
    <location>
        <begin position="166"/>
        <end position="185"/>
    </location>
</feature>
<keyword evidence="3 6" id="KW-0812">Transmembrane</keyword>
<dbReference type="Pfam" id="PF03600">
    <property type="entry name" value="CitMHS"/>
    <property type="match status" value="1"/>
</dbReference>
<keyword evidence="2" id="KW-0813">Transport</keyword>
<feature type="transmembrane region" description="Helical" evidence="6">
    <location>
        <begin position="40"/>
        <end position="71"/>
    </location>
</feature>
<accession>A0A1W1C5M2</accession>
<evidence type="ECO:0000313" key="8">
    <source>
        <dbReference type="EMBL" id="SFV61001.1"/>
    </source>
</evidence>
<dbReference type="PANTHER" id="PTHR10283:SF82">
    <property type="entry name" value="SOLUTE CARRIER FAMILY 13 MEMBER 2"/>
    <property type="match status" value="1"/>
</dbReference>
<protein>
    <submittedName>
        <fullName evidence="8">Sodium-dependent transporter</fullName>
    </submittedName>
</protein>
<dbReference type="PANTHER" id="PTHR10283">
    <property type="entry name" value="SOLUTE CARRIER FAMILY 13 MEMBER"/>
    <property type="match status" value="1"/>
</dbReference>
<proteinExistence type="predicted"/>
<feature type="domain" description="Citrate transporter-like" evidence="7">
    <location>
        <begin position="48"/>
        <end position="400"/>
    </location>
</feature>
<dbReference type="GO" id="GO:0008514">
    <property type="term" value="F:organic anion transmembrane transporter activity"/>
    <property type="evidence" value="ECO:0007669"/>
    <property type="project" value="UniProtKB-ARBA"/>
</dbReference>
<evidence type="ECO:0000256" key="4">
    <source>
        <dbReference type="ARBA" id="ARBA00022989"/>
    </source>
</evidence>
<feature type="transmembrane region" description="Helical" evidence="6">
    <location>
        <begin position="125"/>
        <end position="154"/>
    </location>
</feature>
<feature type="transmembrane region" description="Helical" evidence="6">
    <location>
        <begin position="392"/>
        <end position="413"/>
    </location>
</feature>
<evidence type="ECO:0000256" key="1">
    <source>
        <dbReference type="ARBA" id="ARBA00004141"/>
    </source>
</evidence>
<evidence type="ECO:0000256" key="5">
    <source>
        <dbReference type="ARBA" id="ARBA00023136"/>
    </source>
</evidence>
<dbReference type="AlphaFoldDB" id="A0A1W1C5M2"/>
<evidence type="ECO:0000256" key="3">
    <source>
        <dbReference type="ARBA" id="ARBA00022692"/>
    </source>
</evidence>
<feature type="transmembrane region" description="Helical" evidence="6">
    <location>
        <begin position="255"/>
        <end position="272"/>
    </location>
</feature>
<feature type="transmembrane region" description="Helical" evidence="6">
    <location>
        <begin position="434"/>
        <end position="453"/>
    </location>
</feature>
<feature type="transmembrane region" description="Helical" evidence="6">
    <location>
        <begin position="205"/>
        <end position="231"/>
    </location>
</feature>
<comment type="subcellular location">
    <subcellularLocation>
        <location evidence="1">Membrane</location>
        <topology evidence="1">Multi-pass membrane protein</topology>
    </subcellularLocation>
</comment>
<evidence type="ECO:0000256" key="2">
    <source>
        <dbReference type="ARBA" id="ARBA00022448"/>
    </source>
</evidence>
<organism evidence="8">
    <name type="scientific">hydrothermal vent metagenome</name>
    <dbReference type="NCBI Taxonomy" id="652676"/>
    <lineage>
        <taxon>unclassified sequences</taxon>
        <taxon>metagenomes</taxon>
        <taxon>ecological metagenomes</taxon>
    </lineage>
</organism>
<dbReference type="EMBL" id="FPHN01000119">
    <property type="protein sequence ID" value="SFV61001.1"/>
    <property type="molecule type" value="Genomic_DNA"/>
</dbReference>
<feature type="transmembrane region" description="Helical" evidence="6">
    <location>
        <begin position="340"/>
        <end position="363"/>
    </location>
</feature>